<evidence type="ECO:0000313" key="1">
    <source>
        <dbReference type="EMBL" id="ACO03387.1"/>
    </source>
</evidence>
<organism evidence="1 2">
    <name type="scientific">Persephonella marina (strain DSM 14350 / EX-H1)</name>
    <dbReference type="NCBI Taxonomy" id="123214"/>
    <lineage>
        <taxon>Bacteria</taxon>
        <taxon>Pseudomonadati</taxon>
        <taxon>Aquificota</taxon>
        <taxon>Aquificia</taxon>
        <taxon>Aquificales</taxon>
        <taxon>Hydrogenothermaceae</taxon>
        <taxon>Persephonella</taxon>
    </lineage>
</organism>
<evidence type="ECO:0008006" key="3">
    <source>
        <dbReference type="Google" id="ProtNLM"/>
    </source>
</evidence>
<sequence length="164" mass="19115">MKYISAYLTVLFLFFTAFSYEDFVQYERGYYYVIIKQGSFKAINGELKSQIMDHGWDIVHTINVDKTVKSKKPYKTHLLCKASYLKKGVKLFDPIGVIIPCKMAIKVEGSYVKIMVEDVSEYSKIYAPGNEQFSKFLDKVRKEMIDILNKTASKFMKSKYTPYE</sequence>
<dbReference type="OrthoDB" id="13541at2"/>
<evidence type="ECO:0000313" key="2">
    <source>
        <dbReference type="Proteomes" id="UP000001366"/>
    </source>
</evidence>
<dbReference type="KEGG" id="pmx:PERMA_0527"/>
<dbReference type="Proteomes" id="UP000001366">
    <property type="component" value="Chromosome"/>
</dbReference>
<dbReference type="EMBL" id="CP001230">
    <property type="protein sequence ID" value="ACO03387.1"/>
    <property type="molecule type" value="Genomic_DNA"/>
</dbReference>
<accession>C0QUF1</accession>
<name>C0QUF1_PERMH</name>
<dbReference type="eggNOG" id="COG3439">
    <property type="taxonomic scope" value="Bacteria"/>
</dbReference>
<protein>
    <recommendedName>
        <fullName evidence="3">DUF302 domain-containing protein</fullName>
    </recommendedName>
</protein>
<proteinExistence type="predicted"/>
<dbReference type="HOGENOM" id="CLU_1834138_0_0_0"/>
<dbReference type="Gene3D" id="3.30.310.70">
    <property type="entry name" value="TT1751-like domain"/>
    <property type="match status" value="1"/>
</dbReference>
<dbReference type="RefSeq" id="WP_012675626.1">
    <property type="nucleotide sequence ID" value="NC_012440.1"/>
</dbReference>
<dbReference type="SUPFAM" id="SSF103247">
    <property type="entry name" value="TT1751-like"/>
    <property type="match status" value="1"/>
</dbReference>
<gene>
    <name evidence="1" type="ordered locus">PERMA_0527</name>
</gene>
<dbReference type="STRING" id="123214.PERMA_0527"/>
<dbReference type="InterPro" id="IPR035923">
    <property type="entry name" value="TT1751-like_sf"/>
</dbReference>
<dbReference type="AlphaFoldDB" id="C0QUF1"/>
<dbReference type="PaxDb" id="123214-PERMA_0527"/>
<keyword evidence="2" id="KW-1185">Reference proteome</keyword>
<reference evidence="1 2" key="1">
    <citation type="journal article" date="2009" name="J. Bacteriol.">
        <title>Complete and draft genome sequences of six members of the Aquificales.</title>
        <authorList>
            <person name="Reysenbach A.L."/>
            <person name="Hamamura N."/>
            <person name="Podar M."/>
            <person name="Griffiths E."/>
            <person name="Ferreira S."/>
            <person name="Hochstein R."/>
            <person name="Heidelberg J."/>
            <person name="Johnson J."/>
            <person name="Mead D."/>
            <person name="Pohorille A."/>
            <person name="Sarmiento M."/>
            <person name="Schweighofer K."/>
            <person name="Seshadri R."/>
            <person name="Voytek M.A."/>
        </authorList>
    </citation>
    <scope>NUCLEOTIDE SEQUENCE [LARGE SCALE GENOMIC DNA]</scope>
    <source>
        <strain evidence="2">DSM 14350 / EX-H1</strain>
    </source>
</reference>